<accession>A0A9D9N2M7</accession>
<feature type="transmembrane region" description="Helical" evidence="1">
    <location>
        <begin position="12"/>
        <end position="37"/>
    </location>
</feature>
<protein>
    <recommendedName>
        <fullName evidence="4">Flagellar protein FliL</fullName>
    </recommendedName>
</protein>
<keyword evidence="1" id="KW-1133">Transmembrane helix</keyword>
<evidence type="ECO:0008006" key="4">
    <source>
        <dbReference type="Google" id="ProtNLM"/>
    </source>
</evidence>
<evidence type="ECO:0000256" key="1">
    <source>
        <dbReference type="SAM" id="Phobius"/>
    </source>
</evidence>
<dbReference type="EMBL" id="JADIMM010000089">
    <property type="protein sequence ID" value="MBO8458119.1"/>
    <property type="molecule type" value="Genomic_DNA"/>
</dbReference>
<name>A0A9D9N2M7_9SPIR</name>
<dbReference type="Proteomes" id="UP000823638">
    <property type="component" value="Unassembled WGS sequence"/>
</dbReference>
<comment type="caution">
    <text evidence="2">The sequence shown here is derived from an EMBL/GenBank/DDBJ whole genome shotgun (WGS) entry which is preliminary data.</text>
</comment>
<evidence type="ECO:0000313" key="3">
    <source>
        <dbReference type="Proteomes" id="UP000823638"/>
    </source>
</evidence>
<keyword evidence="1" id="KW-0472">Membrane</keyword>
<keyword evidence="1" id="KW-0812">Transmembrane</keyword>
<reference evidence="2" key="2">
    <citation type="journal article" date="2021" name="PeerJ">
        <title>Extensive microbial diversity within the chicken gut microbiome revealed by metagenomics and culture.</title>
        <authorList>
            <person name="Gilroy R."/>
            <person name="Ravi A."/>
            <person name="Getino M."/>
            <person name="Pursley I."/>
            <person name="Horton D.L."/>
            <person name="Alikhan N.F."/>
            <person name="Baker D."/>
            <person name="Gharbi K."/>
            <person name="Hall N."/>
            <person name="Watson M."/>
            <person name="Adriaenssens E.M."/>
            <person name="Foster-Nyarko E."/>
            <person name="Jarju S."/>
            <person name="Secka A."/>
            <person name="Antonio M."/>
            <person name="Oren A."/>
            <person name="Chaudhuri R.R."/>
            <person name="La Ragione R."/>
            <person name="Hildebrand F."/>
            <person name="Pallen M.J."/>
        </authorList>
    </citation>
    <scope>NUCLEOTIDE SEQUENCE</scope>
    <source>
        <strain evidence="2">10532</strain>
    </source>
</reference>
<dbReference type="AlphaFoldDB" id="A0A9D9N2M7"/>
<gene>
    <name evidence="2" type="ORF">IAA81_07820</name>
</gene>
<evidence type="ECO:0000313" key="2">
    <source>
        <dbReference type="EMBL" id="MBO8458119.1"/>
    </source>
</evidence>
<sequence>MAETFNRKENSGLVKILLLVLTVLVLLIVLMTVYAFVSGAVSVENPETGAGLSLQTDESLKDKVYTGIGTLRVLTAGNQPSLVIINPVFYYDSGDLEFFEELQRKRARLEQIVRDWVSSNTASYFLETSDEKLRSDLAGLLSEILILGSVENLYFNEFLVVDGNL</sequence>
<organism evidence="2 3">
    <name type="scientific">Candidatus Gallitreponema excrementavium</name>
    <dbReference type="NCBI Taxonomy" id="2840840"/>
    <lineage>
        <taxon>Bacteria</taxon>
        <taxon>Pseudomonadati</taxon>
        <taxon>Spirochaetota</taxon>
        <taxon>Spirochaetia</taxon>
        <taxon>Spirochaetales</taxon>
        <taxon>Candidatus Gallitreponema</taxon>
    </lineage>
</organism>
<reference evidence="2" key="1">
    <citation type="submission" date="2020-10" db="EMBL/GenBank/DDBJ databases">
        <authorList>
            <person name="Gilroy R."/>
        </authorList>
    </citation>
    <scope>NUCLEOTIDE SEQUENCE</scope>
    <source>
        <strain evidence="2">10532</strain>
    </source>
</reference>
<proteinExistence type="predicted"/>